<dbReference type="Proteomes" id="UP000245845">
    <property type="component" value="Unassembled WGS sequence"/>
</dbReference>
<evidence type="ECO:0000259" key="3">
    <source>
        <dbReference type="PROSITE" id="PS50977"/>
    </source>
</evidence>
<dbReference type="RefSeq" id="WP_181368842.1">
    <property type="nucleotide sequence ID" value="NZ_BAAACK010000010.1"/>
</dbReference>
<evidence type="ECO:0000313" key="4">
    <source>
        <dbReference type="EMBL" id="PWJ22595.1"/>
    </source>
</evidence>
<dbReference type="PANTHER" id="PTHR43479">
    <property type="entry name" value="ACREF/ENVCD OPERON REPRESSOR-RELATED"/>
    <property type="match status" value="1"/>
</dbReference>
<dbReference type="InterPro" id="IPR001647">
    <property type="entry name" value="HTH_TetR"/>
</dbReference>
<dbReference type="SUPFAM" id="SSF46689">
    <property type="entry name" value="Homeodomain-like"/>
    <property type="match status" value="1"/>
</dbReference>
<comment type="caution">
    <text evidence="4">The sequence shown here is derived from an EMBL/GenBank/DDBJ whole genome shotgun (WGS) entry which is preliminary data.</text>
</comment>
<dbReference type="GO" id="GO:0003677">
    <property type="term" value="F:DNA binding"/>
    <property type="evidence" value="ECO:0007669"/>
    <property type="project" value="UniProtKB-UniRule"/>
</dbReference>
<dbReference type="Gene3D" id="1.10.357.10">
    <property type="entry name" value="Tetracycline Repressor, domain 2"/>
    <property type="match status" value="1"/>
</dbReference>
<dbReference type="InterPro" id="IPR039532">
    <property type="entry name" value="TetR_C_Firmicutes"/>
</dbReference>
<dbReference type="InterPro" id="IPR009057">
    <property type="entry name" value="Homeodomain-like_sf"/>
</dbReference>
<feature type="domain" description="HTH tetR-type" evidence="3">
    <location>
        <begin position="10"/>
        <end position="70"/>
    </location>
</feature>
<accession>A0A2Y9BJP5</accession>
<organism evidence="4 5">
    <name type="scientific">Faecalicatena orotica</name>
    <dbReference type="NCBI Taxonomy" id="1544"/>
    <lineage>
        <taxon>Bacteria</taxon>
        <taxon>Bacillati</taxon>
        <taxon>Bacillota</taxon>
        <taxon>Clostridia</taxon>
        <taxon>Lachnospirales</taxon>
        <taxon>Lachnospiraceae</taxon>
        <taxon>Faecalicatena</taxon>
    </lineage>
</organism>
<reference evidence="4 5" key="1">
    <citation type="submission" date="2018-05" db="EMBL/GenBank/DDBJ databases">
        <title>The Hungate 1000. A catalogue of reference genomes from the rumen microbiome.</title>
        <authorList>
            <person name="Kelly W."/>
        </authorList>
    </citation>
    <scope>NUCLEOTIDE SEQUENCE [LARGE SCALE GENOMIC DNA]</scope>
    <source>
        <strain evidence="4 5">NLAE-zl-C242</strain>
    </source>
</reference>
<dbReference type="PROSITE" id="PS50977">
    <property type="entry name" value="HTH_TETR_2"/>
    <property type="match status" value="1"/>
</dbReference>
<proteinExistence type="predicted"/>
<dbReference type="PANTHER" id="PTHR43479:SF7">
    <property type="entry name" value="TETR-FAMILY TRANSCRIPTIONAL REGULATOR"/>
    <property type="match status" value="1"/>
</dbReference>
<dbReference type="InterPro" id="IPR050624">
    <property type="entry name" value="HTH-type_Tx_Regulator"/>
</dbReference>
<dbReference type="EMBL" id="QGDL01000018">
    <property type="protein sequence ID" value="PWJ22595.1"/>
    <property type="molecule type" value="Genomic_DNA"/>
</dbReference>
<dbReference type="AlphaFoldDB" id="A0A2Y9BJP5"/>
<feature type="DNA-binding region" description="H-T-H motif" evidence="2">
    <location>
        <begin position="33"/>
        <end position="52"/>
    </location>
</feature>
<sequence length="189" mass="22500">MNTKNNKRFRDMDKKLKATMLELLETTDFEKITVKSICETAHVNRSTFYAHYSDVYEIMEQMEEHLNEELLESYTGSPQEKDSVFPMWPFIPFLRHIKKHACFYRTALKQRRDFPLKQGYEPMWNQIIKPKCIAAGITSESEMLYYFVYFQAGFTMVLRRWVDTGCHESEEVVARIIENCIPAIWNTIQ</sequence>
<keyword evidence="5" id="KW-1185">Reference proteome</keyword>
<keyword evidence="1 2" id="KW-0238">DNA-binding</keyword>
<evidence type="ECO:0000313" key="5">
    <source>
        <dbReference type="Proteomes" id="UP000245845"/>
    </source>
</evidence>
<dbReference type="Pfam" id="PF14278">
    <property type="entry name" value="TetR_C_8"/>
    <property type="match status" value="1"/>
</dbReference>
<evidence type="ECO:0000256" key="1">
    <source>
        <dbReference type="ARBA" id="ARBA00023125"/>
    </source>
</evidence>
<name>A0A2Y9BJP5_9FIRM</name>
<protein>
    <submittedName>
        <fullName evidence="4">TetR family transcriptional regulator</fullName>
    </submittedName>
</protein>
<evidence type="ECO:0000256" key="2">
    <source>
        <dbReference type="PROSITE-ProRule" id="PRU00335"/>
    </source>
</evidence>
<gene>
    <name evidence="4" type="ORF">A8806_11850</name>
</gene>